<keyword evidence="5 8" id="KW-0406">Ion transport</keyword>
<evidence type="ECO:0000256" key="8">
    <source>
        <dbReference type="HAMAP-Rule" id="MF_00309"/>
    </source>
</evidence>
<gene>
    <name evidence="8" type="primary">atpA</name>
    <name evidence="13" type="ORF">FKG94_22080</name>
</gene>
<dbReference type="InterPro" id="IPR031686">
    <property type="entry name" value="ATP-synth_a_Xtn"/>
</dbReference>
<comment type="catalytic activity">
    <reaction evidence="8">
        <text>ATP + H2O + 4 H(+)(in) = ADP + phosphate + 5 H(+)(out)</text>
        <dbReference type="Rhea" id="RHEA:57720"/>
        <dbReference type="ChEBI" id="CHEBI:15377"/>
        <dbReference type="ChEBI" id="CHEBI:15378"/>
        <dbReference type="ChEBI" id="CHEBI:30616"/>
        <dbReference type="ChEBI" id="CHEBI:43474"/>
        <dbReference type="ChEBI" id="CHEBI:456216"/>
        <dbReference type="EC" id="7.1.2.2"/>
    </reaction>
</comment>
<protein>
    <recommendedName>
        <fullName evidence="8">V-type ATP synthase alpha chain</fullName>
        <ecNumber evidence="8">7.1.2.2</ecNumber>
    </recommendedName>
    <alternativeName>
        <fullName evidence="8">V-ATPase subunit A</fullName>
    </alternativeName>
</protein>
<dbReference type="AlphaFoldDB" id="A0A545SZ07"/>
<reference evidence="13 14" key="1">
    <citation type="submission" date="2019-06" db="EMBL/GenBank/DDBJ databases">
        <title>Whole genome sequence for Cellvibrionaceae sp. R142.</title>
        <authorList>
            <person name="Wang G."/>
        </authorList>
    </citation>
    <scope>NUCLEOTIDE SEQUENCE [LARGE SCALE GENOMIC DNA]</scope>
    <source>
        <strain evidence="13 14">R142</strain>
    </source>
</reference>
<dbReference type="RefSeq" id="WP_142929110.1">
    <property type="nucleotide sequence ID" value="NZ_ML660103.1"/>
</dbReference>
<name>A0A545SZ07_9GAMM</name>
<dbReference type="InterPro" id="IPR055190">
    <property type="entry name" value="ATP-synt_VA_C"/>
</dbReference>
<sequence length="626" mass="69759">MTSETTARVVAVRDDVITIRSVLDDDGMVIAPLVKNEVVYICPATTGAQNPERLKAEVLRIRGDSADVQVYEDTAGVAVGDPVQQSGELLSVELGPGLLRQVFDGLQNPLHRLEIMSGRFLARGVDIAALDRVQKWAFSPRSRIGERLQAGDVLGTVQEGRFTHKIMVPFDLPGEVELSWIQEGTFTVDTVIARLVDVEGRSREVRMVQRWPVKVPLPHALFERRRCTREYPDELLTTSLRLIDSFFPVAKGGTACIPGPFGAGKTVLQQLISRYSDVDIVIVVACGERAGEVVETITEFPHLQDPYSGATLMDRTIIICNTSSMPVAAREASIYTGVTLGEYYRQMGLNVLLLADSTSRWAQAMRETSGRLEEIPGEEAFPAYLESTIKNLYERAGVIRNCDGSRGTLTLIGTVSPAGGNFEEPVTQATLNTVKTFLGLSYDRAYKRFYPAVDPLASWSRYVEQLQPWLREHMGESWSQRIAALQQLLVRGDSVLRMMQVTGEEGVSLDDYLTYHQALFIDMVYLQQDAYDPVDVSTPLARQRESLDLIEEVLFKPYSFTDKNPLRDYFTRLTDLFRNLNYCQWHSDTYENYHRQIVDLMAAQPLAATAPGTAASESVPVSAPVS</sequence>
<keyword evidence="4 8" id="KW-1278">Translocase</keyword>
<evidence type="ECO:0000256" key="7">
    <source>
        <dbReference type="ARBA" id="ARBA00054855"/>
    </source>
</evidence>
<dbReference type="InterPro" id="IPR020003">
    <property type="entry name" value="ATPase_a/bsu_AS"/>
</dbReference>
<keyword evidence="3 8" id="KW-0067">ATP-binding</keyword>
<organism evidence="13 14">
    <name type="scientific">Exilibacterium tricleocarpae</name>
    <dbReference type="NCBI Taxonomy" id="2591008"/>
    <lineage>
        <taxon>Bacteria</taxon>
        <taxon>Pseudomonadati</taxon>
        <taxon>Pseudomonadota</taxon>
        <taxon>Gammaproteobacteria</taxon>
        <taxon>Cellvibrionales</taxon>
        <taxon>Cellvibrionaceae</taxon>
        <taxon>Exilibacterium</taxon>
    </lineage>
</organism>
<evidence type="ECO:0000256" key="2">
    <source>
        <dbReference type="ARBA" id="ARBA00022741"/>
    </source>
</evidence>
<proteinExistence type="inferred from homology"/>
<dbReference type="Proteomes" id="UP000319732">
    <property type="component" value="Unassembled WGS sequence"/>
</dbReference>
<dbReference type="Gene3D" id="3.40.50.300">
    <property type="entry name" value="P-loop containing nucleotide triphosphate hydrolases"/>
    <property type="match status" value="1"/>
</dbReference>
<dbReference type="CDD" id="cd01134">
    <property type="entry name" value="V_A-ATPase_A"/>
    <property type="match status" value="1"/>
</dbReference>
<dbReference type="Gene3D" id="2.40.50.100">
    <property type="match status" value="1"/>
</dbReference>
<dbReference type="NCBIfam" id="NF003220">
    <property type="entry name" value="PRK04192.1"/>
    <property type="match status" value="1"/>
</dbReference>
<dbReference type="InterPro" id="IPR027417">
    <property type="entry name" value="P-loop_NTPase"/>
</dbReference>
<dbReference type="InterPro" id="IPR024034">
    <property type="entry name" value="ATPase_F1/V1_b/a_C"/>
</dbReference>
<evidence type="ECO:0000256" key="5">
    <source>
        <dbReference type="ARBA" id="ARBA00023065"/>
    </source>
</evidence>
<dbReference type="Pfam" id="PF00006">
    <property type="entry name" value="ATP-synt_ab"/>
    <property type="match status" value="1"/>
</dbReference>
<evidence type="ECO:0000256" key="3">
    <source>
        <dbReference type="ARBA" id="ARBA00022840"/>
    </source>
</evidence>
<accession>A0A545SZ07</accession>
<dbReference type="HAMAP" id="MF_00309">
    <property type="entry name" value="ATP_synth_A_arch"/>
    <property type="match status" value="1"/>
</dbReference>
<feature type="domain" description="ATPase F1/V1/A1 complex alpha/beta subunit nucleotide-binding" evidence="9">
    <location>
        <begin position="240"/>
        <end position="460"/>
    </location>
</feature>
<comment type="function">
    <text evidence="7 8">Produces ATP from ADP in the presence of a proton gradient across the membrane. The V-type alpha chain is a catalytic subunit.</text>
</comment>
<dbReference type="InterPro" id="IPR000194">
    <property type="entry name" value="ATPase_F1/V1/A1_a/bsu_nucl-bd"/>
</dbReference>
<evidence type="ECO:0000256" key="6">
    <source>
        <dbReference type="ARBA" id="ARBA00024342"/>
    </source>
</evidence>
<dbReference type="Pfam" id="PF16886">
    <property type="entry name" value="ATP-synt_ab_Xtn"/>
    <property type="match status" value="1"/>
</dbReference>
<dbReference type="Gene3D" id="1.10.1140.10">
    <property type="entry name" value="Bovine Mitochondrial F1-atpase, Atp Synthase Beta Chain, Chain D, domain 3"/>
    <property type="match status" value="1"/>
</dbReference>
<evidence type="ECO:0000313" key="14">
    <source>
        <dbReference type="Proteomes" id="UP000319732"/>
    </source>
</evidence>
<keyword evidence="1 8" id="KW-0813">Transport</keyword>
<dbReference type="PANTHER" id="PTHR43607:SF1">
    <property type="entry name" value="H(+)-TRANSPORTING TWO-SECTOR ATPASE"/>
    <property type="match status" value="1"/>
</dbReference>
<evidence type="ECO:0000259" key="11">
    <source>
        <dbReference type="Pfam" id="PF16886"/>
    </source>
</evidence>
<dbReference type="EMBL" id="VHSG01000025">
    <property type="protein sequence ID" value="TQV70206.1"/>
    <property type="molecule type" value="Genomic_DNA"/>
</dbReference>
<feature type="domain" description="ATPase F1/V1/A1 complex alpha/beta subunit N-terminal" evidence="10">
    <location>
        <begin position="49"/>
        <end position="87"/>
    </location>
</feature>
<evidence type="ECO:0000259" key="10">
    <source>
        <dbReference type="Pfam" id="PF02874"/>
    </source>
</evidence>
<dbReference type="SUPFAM" id="SSF52540">
    <property type="entry name" value="P-loop containing nucleoside triphosphate hydrolases"/>
    <property type="match status" value="1"/>
</dbReference>
<evidence type="ECO:0000313" key="13">
    <source>
        <dbReference type="EMBL" id="TQV70206.1"/>
    </source>
</evidence>
<dbReference type="GO" id="GO:0005524">
    <property type="term" value="F:ATP binding"/>
    <property type="evidence" value="ECO:0007669"/>
    <property type="project" value="UniProtKB-UniRule"/>
</dbReference>
<dbReference type="Gene3D" id="2.30.30.650">
    <property type="match status" value="1"/>
</dbReference>
<keyword evidence="2 8" id="KW-0547">Nucleotide-binding</keyword>
<dbReference type="GO" id="GO:0042777">
    <property type="term" value="P:proton motive force-driven plasma membrane ATP synthesis"/>
    <property type="evidence" value="ECO:0007669"/>
    <property type="project" value="UniProtKB-UniRule"/>
</dbReference>
<dbReference type="SUPFAM" id="SSF47917">
    <property type="entry name" value="C-terminal domain of alpha and beta subunits of F1 ATP synthase"/>
    <property type="match status" value="1"/>
</dbReference>
<evidence type="ECO:0000259" key="12">
    <source>
        <dbReference type="Pfam" id="PF22919"/>
    </source>
</evidence>
<evidence type="ECO:0000256" key="4">
    <source>
        <dbReference type="ARBA" id="ARBA00022967"/>
    </source>
</evidence>
<dbReference type="InterPro" id="IPR022878">
    <property type="entry name" value="V-ATPase_asu"/>
</dbReference>
<dbReference type="GO" id="GO:0046961">
    <property type="term" value="F:proton-transporting ATPase activity, rotational mechanism"/>
    <property type="evidence" value="ECO:0007669"/>
    <property type="project" value="InterPro"/>
</dbReference>
<dbReference type="EC" id="7.1.2.2" evidence="8"/>
<comment type="similarity">
    <text evidence="6">Belongs to the ATPase alpha/beta chains family. T3SS ATPase subfamily.</text>
</comment>
<dbReference type="PANTHER" id="PTHR43607">
    <property type="entry name" value="V-TYPE PROTON ATPASE CATALYTIC SUBUNIT A"/>
    <property type="match status" value="1"/>
</dbReference>
<dbReference type="OrthoDB" id="9801639at2"/>
<keyword evidence="8" id="KW-0066">ATP synthesis</keyword>
<feature type="domain" description="ATPsynthase alpha/beta subunit barrel-sandwich" evidence="11">
    <location>
        <begin position="128"/>
        <end position="214"/>
    </location>
</feature>
<keyword evidence="14" id="KW-1185">Reference proteome</keyword>
<evidence type="ECO:0000259" key="9">
    <source>
        <dbReference type="Pfam" id="PF00006"/>
    </source>
</evidence>
<dbReference type="PROSITE" id="PS00152">
    <property type="entry name" value="ATPASE_ALPHA_BETA"/>
    <property type="match status" value="1"/>
</dbReference>
<dbReference type="Pfam" id="PF02874">
    <property type="entry name" value="ATP-synt_ab_N"/>
    <property type="match status" value="1"/>
</dbReference>
<dbReference type="Pfam" id="PF22919">
    <property type="entry name" value="ATP-synt_VA_C"/>
    <property type="match status" value="1"/>
</dbReference>
<dbReference type="InterPro" id="IPR004100">
    <property type="entry name" value="ATPase_F1/V1/A1_a/bsu_N"/>
</dbReference>
<feature type="domain" description="ATP synthase A/B type C-terminal" evidence="12">
    <location>
        <begin position="469"/>
        <end position="549"/>
    </location>
</feature>
<dbReference type="GO" id="GO:0046933">
    <property type="term" value="F:proton-transporting ATP synthase activity, rotational mechanism"/>
    <property type="evidence" value="ECO:0007669"/>
    <property type="project" value="UniProtKB-UniRule"/>
</dbReference>
<comment type="caution">
    <text evidence="13">The sequence shown here is derived from an EMBL/GenBank/DDBJ whole genome shotgun (WGS) entry which is preliminary data.</text>
</comment>
<keyword evidence="8" id="KW-0375">Hydrogen ion transport</keyword>
<evidence type="ECO:0000256" key="1">
    <source>
        <dbReference type="ARBA" id="ARBA00022448"/>
    </source>
</evidence>
<feature type="binding site" evidence="8">
    <location>
        <begin position="259"/>
        <end position="266"/>
    </location>
    <ligand>
        <name>ATP</name>
        <dbReference type="ChEBI" id="CHEBI:30616"/>
    </ligand>
</feature>